<dbReference type="Proteomes" id="UP001165064">
    <property type="component" value="Unassembled WGS sequence"/>
</dbReference>
<name>A0ACB5SZD1_AMBMO</name>
<comment type="caution">
    <text evidence="1">The sequence shown here is derived from an EMBL/GenBank/DDBJ whole genome shotgun (WGS) entry which is preliminary data.</text>
</comment>
<sequence length="240" mass="27988">MENIKTKRQHQTWFEQKVPSDIMMYADKITTISCKAYPFYLNQITKYRENFKSLEQVFATINHDDGRYFEYGYSNLHDTDVNEVTKCWVDYTYIDLLLNLTKHVEVALSFCGYPSRLLKPELARYYNLGYTFCIKSLTGTITRDVIEVIQNLESQQLKIDDIALLKNTQKTLQIQSISITGPEIENYDFSKMPLRKIELDCSIDAKSFNSLPISVEKIKLGTLTELSNNIIRAYALFQKH</sequence>
<gene>
    <name evidence="1" type="ORF">Amon02_000310900</name>
</gene>
<evidence type="ECO:0000313" key="1">
    <source>
        <dbReference type="EMBL" id="GME77644.1"/>
    </source>
</evidence>
<organism evidence="1 2">
    <name type="scientific">Ambrosiozyma monospora</name>
    <name type="common">Yeast</name>
    <name type="synonym">Endomycopsis monosporus</name>
    <dbReference type="NCBI Taxonomy" id="43982"/>
    <lineage>
        <taxon>Eukaryota</taxon>
        <taxon>Fungi</taxon>
        <taxon>Dikarya</taxon>
        <taxon>Ascomycota</taxon>
        <taxon>Saccharomycotina</taxon>
        <taxon>Pichiomycetes</taxon>
        <taxon>Pichiales</taxon>
        <taxon>Pichiaceae</taxon>
        <taxon>Ambrosiozyma</taxon>
    </lineage>
</organism>
<dbReference type="EMBL" id="BSXS01001923">
    <property type="protein sequence ID" value="GME77644.1"/>
    <property type="molecule type" value="Genomic_DNA"/>
</dbReference>
<keyword evidence="2" id="KW-1185">Reference proteome</keyword>
<proteinExistence type="predicted"/>
<reference evidence="1" key="1">
    <citation type="submission" date="2023-04" db="EMBL/GenBank/DDBJ databases">
        <title>Ambrosiozyma monospora NBRC 10751.</title>
        <authorList>
            <person name="Ichikawa N."/>
            <person name="Sato H."/>
            <person name="Tonouchi N."/>
        </authorList>
    </citation>
    <scope>NUCLEOTIDE SEQUENCE</scope>
    <source>
        <strain evidence="1">NBRC 10751</strain>
    </source>
</reference>
<accession>A0ACB5SZD1</accession>
<protein>
    <submittedName>
        <fullName evidence="1">Unnamed protein product</fullName>
    </submittedName>
</protein>
<evidence type="ECO:0000313" key="2">
    <source>
        <dbReference type="Proteomes" id="UP001165064"/>
    </source>
</evidence>